<sequence length="249" mass="28832">MTEIAASNYKKGDPFPARTDLTKLRVYSYQTCPYAERALLVLAAKGIDHEIINVNLWDKPEWLLERNPLGKVPVLEIGPDNKILYESQIVSEYLDEVYPNLRPLQAKDAFQRASDRVIIETFSNSYSRLYTLYATKNLADVWTDITENLQKVDKLLAKRRGNEKFLSGASLPGLVDYAIWPFIERLPQFIDLADHNSEEFLRKELPTVYDYRKQLLADPTVQKVCVPYDIQLAHARQYRKVMLKGNTFK</sequence>
<dbReference type="AlphaFoldDB" id="A0A7R9LT09"/>
<dbReference type="InterPro" id="IPR036249">
    <property type="entry name" value="Thioredoxin-like_sf"/>
</dbReference>
<comment type="similarity">
    <text evidence="1">Belongs to the GST superfamily. Omega family.</text>
</comment>
<feature type="domain" description="GST C-terminal" evidence="4">
    <location>
        <begin position="108"/>
        <end position="241"/>
    </location>
</feature>
<evidence type="ECO:0000313" key="5">
    <source>
        <dbReference type="EMBL" id="CAD7647270.1"/>
    </source>
</evidence>
<dbReference type="InterPro" id="IPR050983">
    <property type="entry name" value="GST_Omega/HSP26"/>
</dbReference>
<proteinExistence type="inferred from homology"/>
<gene>
    <name evidence="5" type="ORF">ONB1V03_LOCUS6163</name>
</gene>
<feature type="domain" description="GST N-terminal" evidence="3">
    <location>
        <begin position="22"/>
        <end position="102"/>
    </location>
</feature>
<dbReference type="PRINTS" id="PR01625">
    <property type="entry name" value="GSTRNSFRASEO"/>
</dbReference>
<dbReference type="PANTHER" id="PTHR43968">
    <property type="match status" value="1"/>
</dbReference>
<organism evidence="5">
    <name type="scientific">Oppiella nova</name>
    <dbReference type="NCBI Taxonomy" id="334625"/>
    <lineage>
        <taxon>Eukaryota</taxon>
        <taxon>Metazoa</taxon>
        <taxon>Ecdysozoa</taxon>
        <taxon>Arthropoda</taxon>
        <taxon>Chelicerata</taxon>
        <taxon>Arachnida</taxon>
        <taxon>Acari</taxon>
        <taxon>Acariformes</taxon>
        <taxon>Sarcoptiformes</taxon>
        <taxon>Oribatida</taxon>
        <taxon>Brachypylina</taxon>
        <taxon>Oppioidea</taxon>
        <taxon>Oppiidae</taxon>
        <taxon>Oppiella</taxon>
    </lineage>
</organism>
<dbReference type="GO" id="GO:0004364">
    <property type="term" value="F:glutathione transferase activity"/>
    <property type="evidence" value="ECO:0007669"/>
    <property type="project" value="InterPro"/>
</dbReference>
<evidence type="ECO:0000256" key="1">
    <source>
        <dbReference type="ARBA" id="ARBA00011067"/>
    </source>
</evidence>
<dbReference type="InterPro" id="IPR036282">
    <property type="entry name" value="Glutathione-S-Trfase_C_sf"/>
</dbReference>
<dbReference type="GO" id="GO:0006749">
    <property type="term" value="P:glutathione metabolic process"/>
    <property type="evidence" value="ECO:0007669"/>
    <property type="project" value="TreeGrafter"/>
</dbReference>
<dbReference type="SFLD" id="SFLDG00358">
    <property type="entry name" value="Main_(cytGST)"/>
    <property type="match status" value="1"/>
</dbReference>
<evidence type="ECO:0000313" key="6">
    <source>
        <dbReference type="Proteomes" id="UP000728032"/>
    </source>
</evidence>
<evidence type="ECO:0000259" key="4">
    <source>
        <dbReference type="PROSITE" id="PS50405"/>
    </source>
</evidence>
<dbReference type="InterPro" id="IPR010987">
    <property type="entry name" value="Glutathione-S-Trfase_C-like"/>
</dbReference>
<dbReference type="SFLD" id="SFLDS00019">
    <property type="entry name" value="Glutathione_Transferase_(cytos"/>
    <property type="match status" value="1"/>
</dbReference>
<dbReference type="PROSITE" id="PS50405">
    <property type="entry name" value="GST_CTER"/>
    <property type="match status" value="1"/>
</dbReference>
<dbReference type="SUPFAM" id="SSF52833">
    <property type="entry name" value="Thioredoxin-like"/>
    <property type="match status" value="1"/>
</dbReference>
<dbReference type="InterPro" id="IPR040079">
    <property type="entry name" value="Glutathione_S-Trfase"/>
</dbReference>
<dbReference type="PANTHER" id="PTHR43968:SF6">
    <property type="entry name" value="GLUTATHIONE S-TRANSFERASE OMEGA"/>
    <property type="match status" value="1"/>
</dbReference>
<dbReference type="OrthoDB" id="6505778at2759"/>
<dbReference type="SUPFAM" id="SSF47616">
    <property type="entry name" value="GST C-terminal domain-like"/>
    <property type="match status" value="1"/>
</dbReference>
<dbReference type="GO" id="GO:0005737">
    <property type="term" value="C:cytoplasm"/>
    <property type="evidence" value="ECO:0007669"/>
    <property type="project" value="InterPro"/>
</dbReference>
<dbReference type="GO" id="GO:0045174">
    <property type="term" value="F:glutathione dehydrogenase (ascorbate) activity"/>
    <property type="evidence" value="ECO:0007669"/>
    <property type="project" value="TreeGrafter"/>
</dbReference>
<reference evidence="5" key="1">
    <citation type="submission" date="2020-11" db="EMBL/GenBank/DDBJ databases">
        <authorList>
            <person name="Tran Van P."/>
        </authorList>
    </citation>
    <scope>NUCLEOTIDE SEQUENCE</scope>
</reference>
<dbReference type="InterPro" id="IPR004045">
    <property type="entry name" value="Glutathione_S-Trfase_N"/>
</dbReference>
<dbReference type="EMBL" id="CAJPVJ010002683">
    <property type="protein sequence ID" value="CAG2166648.1"/>
    <property type="molecule type" value="Genomic_DNA"/>
</dbReference>
<dbReference type="FunFam" id="3.40.30.10:FF:000123">
    <property type="entry name" value="Glutathione transferase o1"/>
    <property type="match status" value="1"/>
</dbReference>
<dbReference type="Gene3D" id="3.40.30.10">
    <property type="entry name" value="Glutaredoxin"/>
    <property type="match status" value="1"/>
</dbReference>
<dbReference type="FunFam" id="1.20.1050.10:FF:000009">
    <property type="entry name" value="Glutathione S-transferase omega-1"/>
    <property type="match status" value="1"/>
</dbReference>
<dbReference type="InterPro" id="IPR005442">
    <property type="entry name" value="GST_omega"/>
</dbReference>
<accession>A0A7R9LT09</accession>
<keyword evidence="6" id="KW-1185">Reference proteome</keyword>
<name>A0A7R9LT09_9ACAR</name>
<dbReference type="EMBL" id="OC917508">
    <property type="protein sequence ID" value="CAD7647270.1"/>
    <property type="molecule type" value="Genomic_DNA"/>
</dbReference>
<evidence type="ECO:0000256" key="2">
    <source>
        <dbReference type="ARBA" id="ARBA00023002"/>
    </source>
</evidence>
<dbReference type="Proteomes" id="UP000728032">
    <property type="component" value="Unassembled WGS sequence"/>
</dbReference>
<evidence type="ECO:0000259" key="3">
    <source>
        <dbReference type="PROSITE" id="PS50404"/>
    </source>
</evidence>
<dbReference type="Gene3D" id="1.20.1050.10">
    <property type="match status" value="1"/>
</dbReference>
<keyword evidence="2" id="KW-0560">Oxidoreductase</keyword>
<protein>
    <submittedName>
        <fullName evidence="5">Uncharacterized protein</fullName>
    </submittedName>
</protein>
<dbReference type="Pfam" id="PF13409">
    <property type="entry name" value="GST_N_2"/>
    <property type="match status" value="1"/>
</dbReference>
<dbReference type="PROSITE" id="PS50404">
    <property type="entry name" value="GST_NTER"/>
    <property type="match status" value="1"/>
</dbReference>